<organism evidence="1 2">
    <name type="scientific">Pseudomonas cedrina</name>
    <dbReference type="NCBI Taxonomy" id="651740"/>
    <lineage>
        <taxon>Bacteria</taxon>
        <taxon>Pseudomonadati</taxon>
        <taxon>Pseudomonadota</taxon>
        <taxon>Gammaproteobacteria</taxon>
        <taxon>Pseudomonadales</taxon>
        <taxon>Pseudomonadaceae</taxon>
        <taxon>Pseudomonas</taxon>
    </lineage>
</organism>
<dbReference type="Gene3D" id="2.60.120.260">
    <property type="entry name" value="Galactose-binding domain-like"/>
    <property type="match status" value="1"/>
</dbReference>
<dbReference type="RefSeq" id="WP_105227017.1">
    <property type="nucleotide sequence ID" value="NZ_PCQE01000011.1"/>
</dbReference>
<gene>
    <name evidence="1" type="ORF">CQ006_09570</name>
</gene>
<name>A0A2S9DV96_PSECE</name>
<dbReference type="SUPFAM" id="SSF49785">
    <property type="entry name" value="Galactose-binding domain-like"/>
    <property type="match status" value="1"/>
</dbReference>
<reference evidence="1 2" key="1">
    <citation type="submission" date="2017-09" db="EMBL/GenBank/DDBJ databases">
        <title>Genomic, metabolic, and phenotypic characteristics of bacterial isolates from the natural microbiome of the model nematode Caenorhabditis elegans.</title>
        <authorList>
            <person name="Zimmermann J."/>
            <person name="Obeng N."/>
            <person name="Yang W."/>
            <person name="Obeng O."/>
            <person name="Kissoyan K."/>
            <person name="Pees B."/>
            <person name="Dirksen P."/>
            <person name="Hoppner M."/>
            <person name="Franke A."/>
            <person name="Rosenstiel P."/>
            <person name="Leippe M."/>
            <person name="Dierking K."/>
            <person name="Kaleta C."/>
            <person name="Schulenburg H."/>
        </authorList>
    </citation>
    <scope>NUCLEOTIDE SEQUENCE [LARGE SCALE GENOMIC DNA]</scope>
    <source>
        <strain evidence="1 2">MYb184</strain>
    </source>
</reference>
<comment type="caution">
    <text evidence="1">The sequence shown here is derived from an EMBL/GenBank/DDBJ whole genome shotgun (WGS) entry which is preliminary data.</text>
</comment>
<evidence type="ECO:0000313" key="2">
    <source>
        <dbReference type="Proteomes" id="UP000239458"/>
    </source>
</evidence>
<sequence>MPKNKTLDPLLPPVVVPLMEPAIDGDIEGAHGGIGLRHTEVPLVVYLINPKDGVTPGSVASLFWGNRNIPVASTPIREGEENLDLIPLTVPAHHIVPYLVNDVCAMLRRRSGNESFTEEIKLRVSLTRPGGEDKDSLPGHQGLAYQVPPDVVLHGVNQEQALAGVKIIIRYWLNMRAYDLITLAWGSQVVQHRVQPGEVGRDITLTVDYATISAAGNNPLTRVAYQVRDAGGNLPEERARWSAVSLIDVHLNEVRPEAPWLQFPDTGTKIDLAELGSWDVEVALWVTSQEASAYSHVTLIWAGLDSEGNSIPYTHTEELSRAGLYTFEVPNALVSAIAEGRASVHALYQNGAVQQPSEKLYLDVVGQVVRWPAPTIDEDLGGHIEPDVNATVRFPLQGSWPKDGYIEVIFRVSSADNTIEHRIGREVDDIPPTAGGDLLFTIYREELLRFDGHLTDVFYAHTRPDGRPQESLRLQIVVGQIKRTMPKPIVDKAVSGQLNPDDVGAYATVFAPFGETLRGDWIRMYWLGQGARTEVPVQVAVNGATTTHDIEKYYVENNLDESVTVFYTLTRADEAMPRYSQITEVLISRGVGELPSPTLLEAQTTGPDTADLEPLKVQQGTQLVVSYVGMRNGDSIKASMVGAGNGGSPDIPAKPGNETLQKVAFDISRAAIAANIRDQATTVKYQYVVTRAGVSVTSATLTVTVRPIPQSELAKTVIRLNEANSATKVLDLDSFVGNAMAHVGTWPFITAPYPVSLKFFGRTAANVAHDLTLFSINSSYVNPNWVAQGRYEYRLLRTYIDGLGHGTKLRMELKAAVSLSKVEAEAISFPVVEYTVNTLPAEFPVPKLIQASGTGTSVTLAPLDAQNGGTVSVEYTPMYTTDSIKVTMVGTAGAGSPVIPAKNGVATGKVTFDITKAAIAANVGNTNKTVTLDYEVARNGKVISSKVLTVTVTPIPQAELAKTVLKINQANAATQVLNLTTFTGDATGQIGVWPFITAPYPVWLRLQGKTDNGVDHSLTVYNGAGSAAVNPTWIAEGKIEPGIARSYLEGLGHGTKLQVELKTAFSLSKAEADAIRFPVVEYVVARKFHDLTTFESDNANGWYISNATWDYLDIDGNRCGVVPLKKSNLVYRGLLIKSYKNLQRGKMYEFSFDLRPEHHITTVEFQALVARKYLFGGFFTGASWRNFSKTFRLEIDSSISFEILFLLNGTNDRVLIDNIIVQEI</sequence>
<dbReference type="Proteomes" id="UP000239458">
    <property type="component" value="Unassembled WGS sequence"/>
</dbReference>
<accession>A0A2S9DV96</accession>
<protein>
    <submittedName>
        <fullName evidence="1">Uncharacterized protein</fullName>
    </submittedName>
</protein>
<dbReference type="EMBL" id="PCQE01000011">
    <property type="protein sequence ID" value="PRC06513.1"/>
    <property type="molecule type" value="Genomic_DNA"/>
</dbReference>
<proteinExistence type="predicted"/>
<evidence type="ECO:0000313" key="1">
    <source>
        <dbReference type="EMBL" id="PRC06513.1"/>
    </source>
</evidence>
<dbReference type="AlphaFoldDB" id="A0A2S9DV96"/>
<dbReference type="InterPro" id="IPR008979">
    <property type="entry name" value="Galactose-bd-like_sf"/>
</dbReference>